<protein>
    <submittedName>
        <fullName evidence="2">Uncharacterized protein</fullName>
    </submittedName>
</protein>
<accession>A0ABS2QDC3</accession>
<evidence type="ECO:0000256" key="1">
    <source>
        <dbReference type="SAM" id="MobiDB-lite"/>
    </source>
</evidence>
<feature type="compositionally biased region" description="Basic and acidic residues" evidence="1">
    <location>
        <begin position="24"/>
        <end position="33"/>
    </location>
</feature>
<keyword evidence="3" id="KW-1185">Reference proteome</keyword>
<gene>
    <name evidence="2" type="ORF">JOC27_002644</name>
</gene>
<feature type="region of interest" description="Disordered" evidence="1">
    <location>
        <begin position="24"/>
        <end position="49"/>
    </location>
</feature>
<proteinExistence type="predicted"/>
<evidence type="ECO:0000313" key="2">
    <source>
        <dbReference type="EMBL" id="MBM7659139.1"/>
    </source>
</evidence>
<name>A0ABS2QDC3_9BACL</name>
<organism evidence="2 3">
    <name type="scientific">Sporolactobacillus spathodeae</name>
    <dbReference type="NCBI Taxonomy" id="1465502"/>
    <lineage>
        <taxon>Bacteria</taxon>
        <taxon>Bacillati</taxon>
        <taxon>Bacillota</taxon>
        <taxon>Bacilli</taxon>
        <taxon>Bacillales</taxon>
        <taxon>Sporolactobacillaceae</taxon>
        <taxon>Sporolactobacillus</taxon>
    </lineage>
</organism>
<dbReference type="Proteomes" id="UP000823201">
    <property type="component" value="Unassembled WGS sequence"/>
</dbReference>
<comment type="caution">
    <text evidence="2">The sequence shown here is derived from an EMBL/GenBank/DDBJ whole genome shotgun (WGS) entry which is preliminary data.</text>
</comment>
<reference evidence="2 3" key="1">
    <citation type="submission" date="2021-01" db="EMBL/GenBank/DDBJ databases">
        <title>Genomic Encyclopedia of Type Strains, Phase IV (KMG-IV): sequencing the most valuable type-strain genomes for metagenomic binning, comparative biology and taxonomic classification.</title>
        <authorList>
            <person name="Goeker M."/>
        </authorList>
    </citation>
    <scope>NUCLEOTIDE SEQUENCE [LARGE SCALE GENOMIC DNA]</scope>
    <source>
        <strain evidence="2 3">DSM 100968</strain>
    </source>
</reference>
<dbReference type="RefSeq" id="WP_205007680.1">
    <property type="nucleotide sequence ID" value="NZ_CBCRXA010000036.1"/>
</dbReference>
<sequence>MEKHVNKNAFQPKIVSQQPIQFETHKHYGENPSHKPYHNGGWGHGHHKY</sequence>
<dbReference type="EMBL" id="JAFBEV010000037">
    <property type="protein sequence ID" value="MBM7659139.1"/>
    <property type="molecule type" value="Genomic_DNA"/>
</dbReference>
<evidence type="ECO:0000313" key="3">
    <source>
        <dbReference type="Proteomes" id="UP000823201"/>
    </source>
</evidence>